<dbReference type="CDD" id="cd06445">
    <property type="entry name" value="ATase"/>
    <property type="match status" value="1"/>
</dbReference>
<dbReference type="GO" id="GO:0003908">
    <property type="term" value="F:methylated-DNA-[protein]-cysteine S-methyltransferase activity"/>
    <property type="evidence" value="ECO:0007669"/>
    <property type="project" value="UniProtKB-EC"/>
</dbReference>
<evidence type="ECO:0000259" key="7">
    <source>
        <dbReference type="Pfam" id="PF01035"/>
    </source>
</evidence>
<dbReference type="Proteomes" id="UP000178993">
    <property type="component" value="Unassembled WGS sequence"/>
</dbReference>
<dbReference type="EMBL" id="MEXL01000008">
    <property type="protein sequence ID" value="OGD03948.1"/>
    <property type="molecule type" value="Genomic_DNA"/>
</dbReference>
<comment type="catalytic activity">
    <reaction evidence="1">
        <text>a 4-O-methyl-thymidine in DNA + L-cysteinyl-[protein] = a thymidine in DNA + S-methyl-L-cysteinyl-[protein]</text>
        <dbReference type="Rhea" id="RHEA:53428"/>
        <dbReference type="Rhea" id="RHEA-COMP:10131"/>
        <dbReference type="Rhea" id="RHEA-COMP:10132"/>
        <dbReference type="Rhea" id="RHEA-COMP:13555"/>
        <dbReference type="Rhea" id="RHEA-COMP:13556"/>
        <dbReference type="ChEBI" id="CHEBI:29950"/>
        <dbReference type="ChEBI" id="CHEBI:82612"/>
        <dbReference type="ChEBI" id="CHEBI:137386"/>
        <dbReference type="ChEBI" id="CHEBI:137387"/>
        <dbReference type="EC" id="2.1.1.63"/>
    </reaction>
</comment>
<dbReference type="PANTHER" id="PTHR42942">
    <property type="entry name" value="6-O-METHYLGUANINE DNA METHYLTRANSFERASE"/>
    <property type="match status" value="1"/>
</dbReference>
<keyword evidence="3" id="KW-0808">Transferase</keyword>
<dbReference type="PROSITE" id="PS00374">
    <property type="entry name" value="MGMT"/>
    <property type="match status" value="1"/>
</dbReference>
<accession>A0A1F4ZCQ1</accession>
<dbReference type="GO" id="GO:0006281">
    <property type="term" value="P:DNA repair"/>
    <property type="evidence" value="ECO:0007669"/>
    <property type="project" value="UniProtKB-KW"/>
</dbReference>
<dbReference type="Gene3D" id="1.10.10.10">
    <property type="entry name" value="Winged helix-like DNA-binding domain superfamily/Winged helix DNA-binding domain"/>
    <property type="match status" value="1"/>
</dbReference>
<evidence type="ECO:0000256" key="4">
    <source>
        <dbReference type="ARBA" id="ARBA00022763"/>
    </source>
</evidence>
<dbReference type="InterPro" id="IPR052520">
    <property type="entry name" value="ATL_DNA_repair"/>
</dbReference>
<dbReference type="InterPro" id="IPR036388">
    <property type="entry name" value="WH-like_DNA-bd_sf"/>
</dbReference>
<dbReference type="Pfam" id="PF01035">
    <property type="entry name" value="DNA_binding_1"/>
    <property type="match status" value="1"/>
</dbReference>
<dbReference type="InterPro" id="IPR014048">
    <property type="entry name" value="MethylDNA_cys_MeTrfase_DNA-bd"/>
</dbReference>
<feature type="domain" description="Methylated-DNA-[protein]-cysteine S-methyltransferase DNA binding" evidence="7">
    <location>
        <begin position="3"/>
        <end position="82"/>
    </location>
</feature>
<dbReference type="GO" id="GO:0032259">
    <property type="term" value="P:methylation"/>
    <property type="evidence" value="ECO:0007669"/>
    <property type="project" value="UniProtKB-KW"/>
</dbReference>
<dbReference type="AlphaFoldDB" id="A0A1F4ZCQ1"/>
<name>A0A1F4ZCQ1_9BACT</name>
<dbReference type="SUPFAM" id="SSF46767">
    <property type="entry name" value="Methylated DNA-protein cysteine methyltransferase, C-terminal domain"/>
    <property type="match status" value="1"/>
</dbReference>
<evidence type="ECO:0000256" key="5">
    <source>
        <dbReference type="ARBA" id="ARBA00023204"/>
    </source>
</evidence>
<dbReference type="InterPro" id="IPR001497">
    <property type="entry name" value="MethylDNA_cys_MeTrfase_AS"/>
</dbReference>
<keyword evidence="4" id="KW-0227">DNA damage</keyword>
<comment type="caution">
    <text evidence="8">The sequence shown here is derived from an EMBL/GenBank/DDBJ whole genome shotgun (WGS) entry which is preliminary data.</text>
</comment>
<evidence type="ECO:0000256" key="2">
    <source>
        <dbReference type="ARBA" id="ARBA00022603"/>
    </source>
</evidence>
<evidence type="ECO:0000256" key="6">
    <source>
        <dbReference type="ARBA" id="ARBA00049348"/>
    </source>
</evidence>
<proteinExistence type="predicted"/>
<evidence type="ECO:0000256" key="1">
    <source>
        <dbReference type="ARBA" id="ARBA00001286"/>
    </source>
</evidence>
<keyword evidence="2" id="KW-0489">Methyltransferase</keyword>
<sequence>MSFFDEVYRVVRKIPKGRVVTYGQVARMIGTKNARRVGQALHANRNPEVPCHRVIFANGSLAPGYAFGGLAEQKKRLAAEGVGFVGEKVDMDRFLMSS</sequence>
<dbReference type="PANTHER" id="PTHR42942:SF1">
    <property type="entry name" value="ALKYLTRANSFERASE-LIKE PROTEIN 1"/>
    <property type="match status" value="1"/>
</dbReference>
<organism evidence="8 9">
    <name type="scientific">Candidatus Amesbacteria bacterium RIFCSPHIGHO2_12_FULL_48_14</name>
    <dbReference type="NCBI Taxonomy" id="1797257"/>
    <lineage>
        <taxon>Bacteria</taxon>
        <taxon>Candidatus Amesiibacteriota</taxon>
    </lineage>
</organism>
<gene>
    <name evidence="8" type="ORF">A3E17_01760</name>
</gene>
<evidence type="ECO:0000256" key="3">
    <source>
        <dbReference type="ARBA" id="ARBA00022679"/>
    </source>
</evidence>
<dbReference type="NCBIfam" id="TIGR00589">
    <property type="entry name" value="ogt"/>
    <property type="match status" value="1"/>
</dbReference>
<dbReference type="InterPro" id="IPR036217">
    <property type="entry name" value="MethylDNA_cys_MeTrfase_DNAb"/>
</dbReference>
<evidence type="ECO:0000313" key="8">
    <source>
        <dbReference type="EMBL" id="OGD03948.1"/>
    </source>
</evidence>
<reference evidence="8 9" key="1">
    <citation type="journal article" date="2016" name="Nat. Commun.">
        <title>Thousands of microbial genomes shed light on interconnected biogeochemical processes in an aquifer system.</title>
        <authorList>
            <person name="Anantharaman K."/>
            <person name="Brown C.T."/>
            <person name="Hug L.A."/>
            <person name="Sharon I."/>
            <person name="Castelle C.J."/>
            <person name="Probst A.J."/>
            <person name="Thomas B.C."/>
            <person name="Singh A."/>
            <person name="Wilkins M.J."/>
            <person name="Karaoz U."/>
            <person name="Brodie E.L."/>
            <person name="Williams K.H."/>
            <person name="Hubbard S.S."/>
            <person name="Banfield J.F."/>
        </authorList>
    </citation>
    <scope>NUCLEOTIDE SEQUENCE [LARGE SCALE GENOMIC DNA]</scope>
</reference>
<evidence type="ECO:0000313" key="9">
    <source>
        <dbReference type="Proteomes" id="UP000178993"/>
    </source>
</evidence>
<protein>
    <recommendedName>
        <fullName evidence="7">Methylated-DNA-[protein]-cysteine S-methyltransferase DNA binding domain-containing protein</fullName>
    </recommendedName>
</protein>
<keyword evidence="5" id="KW-0234">DNA repair</keyword>
<comment type="catalytic activity">
    <reaction evidence="6">
        <text>a 6-O-methyl-2'-deoxyguanosine in DNA + L-cysteinyl-[protein] = S-methyl-L-cysteinyl-[protein] + a 2'-deoxyguanosine in DNA</text>
        <dbReference type="Rhea" id="RHEA:24000"/>
        <dbReference type="Rhea" id="RHEA-COMP:10131"/>
        <dbReference type="Rhea" id="RHEA-COMP:10132"/>
        <dbReference type="Rhea" id="RHEA-COMP:11367"/>
        <dbReference type="Rhea" id="RHEA-COMP:11368"/>
        <dbReference type="ChEBI" id="CHEBI:29950"/>
        <dbReference type="ChEBI" id="CHEBI:82612"/>
        <dbReference type="ChEBI" id="CHEBI:85445"/>
        <dbReference type="ChEBI" id="CHEBI:85448"/>
        <dbReference type="EC" id="2.1.1.63"/>
    </reaction>
</comment>